<name>A0A834T561_9FABA</name>
<protein>
    <submittedName>
        <fullName evidence="3">Retrovirus-related Pol polyprotein from transposon TNT 1-94</fullName>
    </submittedName>
</protein>
<organism evidence="3 4">
    <name type="scientific">Senna tora</name>
    <dbReference type="NCBI Taxonomy" id="362788"/>
    <lineage>
        <taxon>Eukaryota</taxon>
        <taxon>Viridiplantae</taxon>
        <taxon>Streptophyta</taxon>
        <taxon>Embryophyta</taxon>
        <taxon>Tracheophyta</taxon>
        <taxon>Spermatophyta</taxon>
        <taxon>Magnoliopsida</taxon>
        <taxon>eudicotyledons</taxon>
        <taxon>Gunneridae</taxon>
        <taxon>Pentapetalae</taxon>
        <taxon>rosids</taxon>
        <taxon>fabids</taxon>
        <taxon>Fabales</taxon>
        <taxon>Fabaceae</taxon>
        <taxon>Caesalpinioideae</taxon>
        <taxon>Cassia clade</taxon>
        <taxon>Senna</taxon>
    </lineage>
</organism>
<keyword evidence="4" id="KW-1185">Reference proteome</keyword>
<reference evidence="3" key="1">
    <citation type="submission" date="2020-09" db="EMBL/GenBank/DDBJ databases">
        <title>Genome-Enabled Discovery of Anthraquinone Biosynthesis in Senna tora.</title>
        <authorList>
            <person name="Kang S.-H."/>
            <person name="Pandey R.P."/>
            <person name="Lee C.-M."/>
            <person name="Sim J.-S."/>
            <person name="Jeong J.-T."/>
            <person name="Choi B.-S."/>
            <person name="Jung M."/>
            <person name="Ginzburg D."/>
            <person name="Zhao K."/>
            <person name="Won S.Y."/>
            <person name="Oh T.-J."/>
            <person name="Yu Y."/>
            <person name="Kim N.-H."/>
            <person name="Lee O.R."/>
            <person name="Lee T.-H."/>
            <person name="Bashyal P."/>
            <person name="Kim T.-S."/>
            <person name="Lee W.-H."/>
            <person name="Kawkins C."/>
            <person name="Kim C.-K."/>
            <person name="Kim J.S."/>
            <person name="Ahn B.O."/>
            <person name="Rhee S.Y."/>
            <person name="Sohng J.K."/>
        </authorList>
    </citation>
    <scope>NUCLEOTIDE SEQUENCE</scope>
    <source>
        <tissue evidence="3">Leaf</tissue>
    </source>
</reference>
<accession>A0A834T561</accession>
<dbReference type="Proteomes" id="UP000634136">
    <property type="component" value="Unassembled WGS sequence"/>
</dbReference>
<proteinExistence type="predicted"/>
<feature type="coiled-coil region" evidence="1">
    <location>
        <begin position="183"/>
        <end position="217"/>
    </location>
</feature>
<dbReference type="AlphaFoldDB" id="A0A834T561"/>
<feature type="region of interest" description="Disordered" evidence="2">
    <location>
        <begin position="241"/>
        <end position="260"/>
    </location>
</feature>
<dbReference type="PANTHER" id="PTHR47481:SF30">
    <property type="entry name" value="CCHC-TYPE DOMAIN-CONTAINING PROTEIN"/>
    <property type="match status" value="1"/>
</dbReference>
<dbReference type="Pfam" id="PF14223">
    <property type="entry name" value="Retrotran_gag_2"/>
    <property type="match status" value="1"/>
</dbReference>
<evidence type="ECO:0000313" key="4">
    <source>
        <dbReference type="Proteomes" id="UP000634136"/>
    </source>
</evidence>
<feature type="compositionally biased region" description="Basic and acidic residues" evidence="2">
    <location>
        <begin position="275"/>
        <end position="285"/>
    </location>
</feature>
<feature type="region of interest" description="Disordered" evidence="2">
    <location>
        <begin position="266"/>
        <end position="285"/>
    </location>
</feature>
<sequence length="285" mass="31874">MASVSDESIRGKASSKSSDEVKYALQNVPAIASKLDDHNFLAWRMQALATIKGHRLYKYLLGEKHVPQRYFIEAAIEKGEYSEDYLHWESQDQLLVWKKLEEIYASGTLARERQLKNDLRSTKNGSSSMSDFILKIKKITNALAAINSAVSNHDHVEAILNGLGEEYEGFITLFSMRKDDYSITEIKALLLAQEARIDKVKKQVENVSANHAQKNSQTGRGQQNFRGGFQGRGGNLFYNHRGGSSGGNFQNNGGGFQNGERRKEMALDGGLGRMDLNRTLDPKPT</sequence>
<keyword evidence="1" id="KW-0175">Coiled coil</keyword>
<evidence type="ECO:0000256" key="1">
    <source>
        <dbReference type="SAM" id="Coils"/>
    </source>
</evidence>
<dbReference type="EMBL" id="JAAIUW010000009">
    <property type="protein sequence ID" value="KAF7814336.1"/>
    <property type="molecule type" value="Genomic_DNA"/>
</dbReference>
<evidence type="ECO:0000256" key="2">
    <source>
        <dbReference type="SAM" id="MobiDB-lite"/>
    </source>
</evidence>
<comment type="caution">
    <text evidence="3">The sequence shown here is derived from an EMBL/GenBank/DDBJ whole genome shotgun (WGS) entry which is preliminary data.</text>
</comment>
<evidence type="ECO:0000313" key="3">
    <source>
        <dbReference type="EMBL" id="KAF7814336.1"/>
    </source>
</evidence>
<gene>
    <name evidence="3" type="ORF">G2W53_028305</name>
</gene>
<dbReference type="PANTHER" id="PTHR47481">
    <property type="match status" value="1"/>
</dbReference>
<dbReference type="OrthoDB" id="1436778at2759"/>